<dbReference type="eggNOG" id="COG1670">
    <property type="taxonomic scope" value="Bacteria"/>
</dbReference>
<dbReference type="OrthoDB" id="9811523at2"/>
<dbReference type="HOGENOM" id="CLU_013985_3_2_10"/>
<feature type="domain" description="N-acetyltransferase" evidence="1">
    <location>
        <begin position="2"/>
        <end position="161"/>
    </location>
</feature>
<dbReference type="AlphaFoldDB" id="E4T2A2"/>
<dbReference type="SUPFAM" id="SSF55729">
    <property type="entry name" value="Acyl-CoA N-acyltransferases (Nat)"/>
    <property type="match status" value="1"/>
</dbReference>
<protein>
    <submittedName>
        <fullName evidence="2">GCN5-related N-acetyltransferase</fullName>
    </submittedName>
</protein>
<dbReference type="Proteomes" id="UP000008718">
    <property type="component" value="Chromosome"/>
</dbReference>
<dbReference type="RefSeq" id="WP_013444215.1">
    <property type="nucleotide sequence ID" value="NC_014734.1"/>
</dbReference>
<dbReference type="Pfam" id="PF00583">
    <property type="entry name" value="Acetyltransf_1"/>
    <property type="match status" value="1"/>
</dbReference>
<dbReference type="EMBL" id="CP002345">
    <property type="protein sequence ID" value="ADQ78846.1"/>
    <property type="molecule type" value="Genomic_DNA"/>
</dbReference>
<dbReference type="InterPro" id="IPR000182">
    <property type="entry name" value="GNAT_dom"/>
</dbReference>
<dbReference type="KEGG" id="ppn:Palpr_0690"/>
<dbReference type="Gene3D" id="3.40.630.30">
    <property type="match status" value="1"/>
</dbReference>
<keyword evidence="3" id="KW-1185">Reference proteome</keyword>
<evidence type="ECO:0000259" key="1">
    <source>
        <dbReference type="PROSITE" id="PS51186"/>
    </source>
</evidence>
<dbReference type="CDD" id="cd04301">
    <property type="entry name" value="NAT_SF"/>
    <property type="match status" value="1"/>
</dbReference>
<dbReference type="InterPro" id="IPR016181">
    <property type="entry name" value="Acyl_CoA_acyltransferase"/>
</dbReference>
<dbReference type="PANTHER" id="PTHR43415:SF5">
    <property type="entry name" value="ACETYLTRANSFERASE"/>
    <property type="match status" value="1"/>
</dbReference>
<dbReference type="PANTHER" id="PTHR43415">
    <property type="entry name" value="SPERMIDINE N(1)-ACETYLTRANSFERASE"/>
    <property type="match status" value="1"/>
</dbReference>
<sequence>MIGLEKFTTDDFEQFISWMDTEKFMYQFGGASFSFPVSAEQLQHYIADPGHRIYRVVDAETGKVIGHGSISHHNAKNKSARLCRILIAEEQDRSKGYGRQLIRALLKICFEELALHRVDLGVFEFNKAAIRCYQSCGFQIEGTLRESFVIDGEYYSVHNMSILDREYATLTISN</sequence>
<keyword evidence="2" id="KW-0808">Transferase</keyword>
<dbReference type="PROSITE" id="PS51186">
    <property type="entry name" value="GNAT"/>
    <property type="match status" value="1"/>
</dbReference>
<evidence type="ECO:0000313" key="2">
    <source>
        <dbReference type="EMBL" id="ADQ78846.1"/>
    </source>
</evidence>
<dbReference type="GO" id="GO:0016747">
    <property type="term" value="F:acyltransferase activity, transferring groups other than amino-acyl groups"/>
    <property type="evidence" value="ECO:0007669"/>
    <property type="project" value="InterPro"/>
</dbReference>
<evidence type="ECO:0000313" key="3">
    <source>
        <dbReference type="Proteomes" id="UP000008718"/>
    </source>
</evidence>
<accession>E4T2A2</accession>
<proteinExistence type="predicted"/>
<dbReference type="STRING" id="694427.Palpr_0690"/>
<gene>
    <name evidence="2" type="ordered locus">Palpr_0690</name>
</gene>
<reference evidence="2 3" key="2">
    <citation type="journal article" date="2011" name="Stand. Genomic Sci.">
        <title>Complete genome sequence of Paludibacter propionicigenes type strain (WB4).</title>
        <authorList>
            <person name="Gronow S."/>
            <person name="Munk C."/>
            <person name="Lapidus A."/>
            <person name="Nolan M."/>
            <person name="Lucas S."/>
            <person name="Hammon N."/>
            <person name="Deshpande S."/>
            <person name="Cheng J.F."/>
            <person name="Tapia R."/>
            <person name="Han C."/>
            <person name="Goodwin L."/>
            <person name="Pitluck S."/>
            <person name="Liolios K."/>
            <person name="Ivanova N."/>
            <person name="Mavromatis K."/>
            <person name="Mikhailova N."/>
            <person name="Pati A."/>
            <person name="Chen A."/>
            <person name="Palaniappan K."/>
            <person name="Land M."/>
            <person name="Hauser L."/>
            <person name="Chang Y.J."/>
            <person name="Jeffries C.D."/>
            <person name="Brambilla E."/>
            <person name="Rohde M."/>
            <person name="Goker M."/>
            <person name="Detter J.C."/>
            <person name="Woyke T."/>
            <person name="Bristow J."/>
            <person name="Eisen J.A."/>
            <person name="Markowitz V."/>
            <person name="Hugenholtz P."/>
            <person name="Kyrpides N.C."/>
            <person name="Klenk H.P."/>
        </authorList>
    </citation>
    <scope>NUCLEOTIDE SEQUENCE [LARGE SCALE GENOMIC DNA]</scope>
    <source>
        <strain evidence="3">DSM 17365 / JCM 13257 / WB4</strain>
    </source>
</reference>
<name>E4T2A2_PALPW</name>
<reference key="1">
    <citation type="submission" date="2010-11" db="EMBL/GenBank/DDBJ databases">
        <title>The complete genome of Paludibacter propionicigenes DSM 17365.</title>
        <authorList>
            <consortium name="US DOE Joint Genome Institute (JGI-PGF)"/>
            <person name="Lucas S."/>
            <person name="Copeland A."/>
            <person name="Lapidus A."/>
            <person name="Bruce D."/>
            <person name="Goodwin L."/>
            <person name="Pitluck S."/>
            <person name="Kyrpides N."/>
            <person name="Mavromatis K."/>
            <person name="Ivanova N."/>
            <person name="Munk A.C."/>
            <person name="Brettin T."/>
            <person name="Detter J.C."/>
            <person name="Han C."/>
            <person name="Tapia R."/>
            <person name="Land M."/>
            <person name="Hauser L."/>
            <person name="Markowitz V."/>
            <person name="Cheng J.-F."/>
            <person name="Hugenholtz P."/>
            <person name="Woyke T."/>
            <person name="Wu D."/>
            <person name="Gronow S."/>
            <person name="Wellnitz S."/>
            <person name="Brambilla E."/>
            <person name="Klenk H.-P."/>
            <person name="Eisen J.A."/>
        </authorList>
    </citation>
    <scope>NUCLEOTIDE SEQUENCE</scope>
    <source>
        <strain>WB4</strain>
    </source>
</reference>
<organism evidence="2 3">
    <name type="scientific">Paludibacter propionicigenes (strain DSM 17365 / JCM 13257 / WB4)</name>
    <dbReference type="NCBI Taxonomy" id="694427"/>
    <lineage>
        <taxon>Bacteria</taxon>
        <taxon>Pseudomonadati</taxon>
        <taxon>Bacteroidota</taxon>
        <taxon>Bacteroidia</taxon>
        <taxon>Bacteroidales</taxon>
        <taxon>Paludibacteraceae</taxon>
        <taxon>Paludibacter</taxon>
    </lineage>
</organism>